<sequence>MRTETHSSANASGERRRIDLSGPWRFVTDPDERGRERNWAAPDEPWPDRARTVEVPHVWQEHDECREYTGTAWYRRTIDLEAPPDGDDRRALLRFGAVDYEAVVRVNGERAGSNRGGYLPFSVDVTDALVEGENTIAVEVTDPDDISEIPHGKQGEPWYQRVSGIWQKVTLEDVPACRVEQLRAAPNVEDDTVRIELETTAAAVATVEDPSAVDATITVEREGTAVASATTALEPDGTGDVTISIEDPDYWTPETPALYDVRVALERDGTVVDRDEDYFGMRSVEARDGRIYLNGEPYPIRGALEQGYYPRTLYRPSEDDWFEREVRIAKDLGFNLLRKHIKPAHPDFLEAADRLGLFVWAEPANPSVCTERSKEELADQLRGMLERDYNRPSVVVWSIYNEEWGIGNPQGLDVETSLWDDGAKQASLAELYEETKAADPTRLVCDNSGWAHVATDINDYHRYFVSPDRADAWAADLDGMVENPEANYAATETDPDDAPIVVSEFGTWGLGDIAAVEDAYDGEPPWFDYEFLPEGLKRPAGYRERFADSALAEAFDDLEALAEAWQRRQLRSNKDVIEQMRARDEIAGYVLTEFSDIEWEFNGLLDYRREPKGTLEAFARVNAPVAVQLDLESRAVWDDGRIAADAVVVNDTAEELEADLSWTIAGESGRRTVAVDPASTVRVADLVDVAASDVIADADAVTTETIALEFGDARTEEPVTVCPRSRPRLHDGQDARPADATVYVDDALRTALGDRDSDRDPTVVDRLDEDVDVALVTETTDDVLAYARDGGDVLAVADSDGSLAAGDGTETAFDYRNLPEDESWNLVASLLYTVDERLERLFGTVPGWELDGLYPYAVADVDSADDAAVGYVEGWLANPSAAITTRDYGDGTVQTCTFRVADAYGDHPTATVLVDDLLSRRLESAAR</sequence>
<dbReference type="InterPro" id="IPR006103">
    <property type="entry name" value="Glyco_hydro_2_cat"/>
</dbReference>
<dbReference type="InterPro" id="IPR036156">
    <property type="entry name" value="Beta-gal/glucu_dom_sf"/>
</dbReference>
<gene>
    <name evidence="8" type="ordered locus">Halxa_3986</name>
</gene>
<dbReference type="InterPro" id="IPR008979">
    <property type="entry name" value="Galactose-bd-like_sf"/>
</dbReference>
<dbReference type="SUPFAM" id="SSF51445">
    <property type="entry name" value="(Trans)glycosidases"/>
    <property type="match status" value="1"/>
</dbReference>
<dbReference type="AlphaFoldDB" id="F8D3T8"/>
<evidence type="ECO:0000256" key="4">
    <source>
        <dbReference type="SAM" id="MobiDB-lite"/>
    </source>
</evidence>
<dbReference type="Pfam" id="PF00703">
    <property type="entry name" value="Glyco_hydro_2"/>
    <property type="match status" value="1"/>
</dbReference>
<evidence type="ECO:0000313" key="9">
    <source>
        <dbReference type="Proteomes" id="UP000006794"/>
    </source>
</evidence>
<dbReference type="EMBL" id="CP002839">
    <property type="protein sequence ID" value="AEH38591.1"/>
    <property type="molecule type" value="Genomic_DNA"/>
</dbReference>
<evidence type="ECO:0000256" key="1">
    <source>
        <dbReference type="ARBA" id="ARBA00007401"/>
    </source>
</evidence>
<dbReference type="SUPFAM" id="SSF49303">
    <property type="entry name" value="beta-Galactosidase/glucuronidase domain"/>
    <property type="match status" value="1"/>
</dbReference>
<dbReference type="HOGENOM" id="CLU_009935_1_0_2"/>
<feature type="compositionally biased region" description="Polar residues" evidence="4">
    <location>
        <begin position="1"/>
        <end position="11"/>
    </location>
</feature>
<dbReference type="InterPro" id="IPR013783">
    <property type="entry name" value="Ig-like_fold"/>
</dbReference>
<dbReference type="GeneID" id="10798928"/>
<dbReference type="GO" id="GO:0004553">
    <property type="term" value="F:hydrolase activity, hydrolyzing O-glycosyl compounds"/>
    <property type="evidence" value="ECO:0007669"/>
    <property type="project" value="InterPro"/>
</dbReference>
<feature type="region of interest" description="Disordered" evidence="4">
    <location>
        <begin position="1"/>
        <end position="45"/>
    </location>
</feature>
<feature type="domain" description="Glycoside hydrolase family 2 immunoglobulin-like beta-sandwich" evidence="5">
    <location>
        <begin position="178"/>
        <end position="282"/>
    </location>
</feature>
<dbReference type="Proteomes" id="UP000006794">
    <property type="component" value="Chromosome"/>
</dbReference>
<dbReference type="OrthoDB" id="38162at2157"/>
<dbReference type="PANTHER" id="PTHR42732:SF2">
    <property type="entry name" value="BETA-MANNOSIDASE"/>
    <property type="match status" value="1"/>
</dbReference>
<dbReference type="Pfam" id="PF02837">
    <property type="entry name" value="Glyco_hydro_2_N"/>
    <property type="match status" value="1"/>
</dbReference>
<feature type="domain" description="Glycosyl hydrolases family 2 sugar binding" evidence="7">
    <location>
        <begin position="20"/>
        <end position="175"/>
    </location>
</feature>
<dbReference type="Pfam" id="PF02836">
    <property type="entry name" value="Glyco_hydro_2_C"/>
    <property type="match status" value="1"/>
</dbReference>
<evidence type="ECO:0000259" key="7">
    <source>
        <dbReference type="Pfam" id="PF02837"/>
    </source>
</evidence>
<feature type="compositionally biased region" description="Basic and acidic residues" evidence="4">
    <location>
        <begin position="28"/>
        <end position="38"/>
    </location>
</feature>
<name>F8D3T8_HALXS</name>
<proteinExistence type="inferred from homology"/>
<evidence type="ECO:0000259" key="5">
    <source>
        <dbReference type="Pfam" id="PF00703"/>
    </source>
</evidence>
<dbReference type="STRING" id="797210.Halxa_3986"/>
<dbReference type="eggNOG" id="arCOG07337">
    <property type="taxonomic scope" value="Archaea"/>
</dbReference>
<keyword evidence="2 8" id="KW-0378">Hydrolase</keyword>
<protein>
    <submittedName>
        <fullName evidence="8">Glycoside hydrolase family 2 sugar binding protein</fullName>
    </submittedName>
</protein>
<reference evidence="8 9" key="1">
    <citation type="journal article" date="2012" name="Stand. Genomic Sci.">
        <title>Complete genome sequence of Halopiger xanaduensis type strain (SH-6(T)).</title>
        <authorList>
            <person name="Anderson I."/>
            <person name="Tindall B.J."/>
            <person name="Rohde M."/>
            <person name="Lucas S."/>
            <person name="Han J."/>
            <person name="Lapidus A."/>
            <person name="Cheng J.F."/>
            <person name="Goodwin L."/>
            <person name="Pitluck S."/>
            <person name="Peters L."/>
            <person name="Pati A."/>
            <person name="Mikhailova N."/>
            <person name="Pagani I."/>
            <person name="Teshima H."/>
            <person name="Han C."/>
            <person name="Tapia R."/>
            <person name="Land M."/>
            <person name="Woyke T."/>
            <person name="Klenk H.P."/>
            <person name="Kyrpides N."/>
            <person name="Ivanova N."/>
        </authorList>
    </citation>
    <scope>NUCLEOTIDE SEQUENCE [LARGE SCALE GENOMIC DNA]</scope>
    <source>
        <strain evidence="9">DSM 18323 / JCM 14033 / SH-6</strain>
    </source>
</reference>
<evidence type="ECO:0000259" key="6">
    <source>
        <dbReference type="Pfam" id="PF02836"/>
    </source>
</evidence>
<keyword evidence="9" id="KW-1185">Reference proteome</keyword>
<accession>F8D3T8</accession>
<evidence type="ECO:0000256" key="3">
    <source>
        <dbReference type="ARBA" id="ARBA00023295"/>
    </source>
</evidence>
<dbReference type="GO" id="GO:0005975">
    <property type="term" value="P:carbohydrate metabolic process"/>
    <property type="evidence" value="ECO:0007669"/>
    <property type="project" value="InterPro"/>
</dbReference>
<dbReference type="PANTHER" id="PTHR42732">
    <property type="entry name" value="BETA-GALACTOSIDASE"/>
    <property type="match status" value="1"/>
</dbReference>
<dbReference type="RefSeq" id="WP_013881477.1">
    <property type="nucleotide sequence ID" value="NC_015666.1"/>
</dbReference>
<dbReference type="Gene3D" id="2.60.120.260">
    <property type="entry name" value="Galactose-binding domain-like"/>
    <property type="match status" value="1"/>
</dbReference>
<dbReference type="Gene3D" id="2.60.40.10">
    <property type="entry name" value="Immunoglobulins"/>
    <property type="match status" value="1"/>
</dbReference>
<dbReference type="KEGG" id="hxa:Halxa_3986"/>
<evidence type="ECO:0000313" key="8">
    <source>
        <dbReference type="EMBL" id="AEH38591.1"/>
    </source>
</evidence>
<organism evidence="8 9">
    <name type="scientific">Halopiger xanaduensis (strain DSM 18323 / JCM 14033 / SH-6)</name>
    <dbReference type="NCBI Taxonomy" id="797210"/>
    <lineage>
        <taxon>Archaea</taxon>
        <taxon>Methanobacteriati</taxon>
        <taxon>Methanobacteriota</taxon>
        <taxon>Stenosarchaea group</taxon>
        <taxon>Halobacteria</taxon>
        <taxon>Halobacteriales</taxon>
        <taxon>Natrialbaceae</taxon>
        <taxon>Halopiger</taxon>
    </lineage>
</organism>
<dbReference type="Gene3D" id="3.20.20.80">
    <property type="entry name" value="Glycosidases"/>
    <property type="match status" value="1"/>
</dbReference>
<dbReference type="SUPFAM" id="SSF49785">
    <property type="entry name" value="Galactose-binding domain-like"/>
    <property type="match status" value="1"/>
</dbReference>
<evidence type="ECO:0000256" key="2">
    <source>
        <dbReference type="ARBA" id="ARBA00022801"/>
    </source>
</evidence>
<dbReference type="InterPro" id="IPR051913">
    <property type="entry name" value="GH2_Domain-Containing"/>
</dbReference>
<comment type="similarity">
    <text evidence="1">Belongs to the glycosyl hydrolase 2 family.</text>
</comment>
<dbReference type="InterPro" id="IPR006104">
    <property type="entry name" value="Glyco_hydro_2_N"/>
</dbReference>
<dbReference type="InterPro" id="IPR006102">
    <property type="entry name" value="Ig-like_GH2"/>
</dbReference>
<dbReference type="InterPro" id="IPR017853">
    <property type="entry name" value="GH"/>
</dbReference>
<keyword evidence="3" id="KW-0326">Glycosidase</keyword>
<feature type="domain" description="Glycoside hydrolase family 2 catalytic" evidence="6">
    <location>
        <begin position="284"/>
        <end position="474"/>
    </location>
</feature>